<reference evidence="1 2" key="1">
    <citation type="submission" date="2019-04" db="EMBL/GenBank/DDBJ databases">
        <authorList>
            <person name="Li Y."/>
            <person name="Wang J."/>
        </authorList>
    </citation>
    <scope>NUCLEOTIDE SEQUENCE [LARGE SCALE GENOMIC DNA]</scope>
    <source>
        <strain evidence="1 2">DSM 14668</strain>
    </source>
</reference>
<dbReference type="OrthoDB" id="5506618at2"/>
<gene>
    <name evidence="1" type="ORF">E8A74_03830</name>
</gene>
<evidence type="ECO:0008006" key="3">
    <source>
        <dbReference type="Google" id="ProtNLM"/>
    </source>
</evidence>
<dbReference type="AlphaFoldDB" id="A0A4U1JK76"/>
<dbReference type="EMBL" id="SSMQ01000003">
    <property type="protein sequence ID" value="TKD12247.1"/>
    <property type="molecule type" value="Genomic_DNA"/>
</dbReference>
<comment type="caution">
    <text evidence="1">The sequence shown here is derived from an EMBL/GenBank/DDBJ whole genome shotgun (WGS) entry which is preliminary data.</text>
</comment>
<name>A0A4U1JK76_9BACT</name>
<dbReference type="GO" id="GO:0016746">
    <property type="term" value="F:acyltransferase activity"/>
    <property type="evidence" value="ECO:0007669"/>
    <property type="project" value="InterPro"/>
</dbReference>
<dbReference type="RefSeq" id="WP_136927545.1">
    <property type="nucleotide sequence ID" value="NZ_SSMQ01000003.1"/>
</dbReference>
<proteinExistence type="predicted"/>
<protein>
    <recommendedName>
        <fullName evidence="3">Beta-ketoacyl synthase N-terminal domain-containing protein</fullName>
    </recommendedName>
</protein>
<evidence type="ECO:0000313" key="1">
    <source>
        <dbReference type="EMBL" id="TKD12247.1"/>
    </source>
</evidence>
<keyword evidence="2" id="KW-1185">Reference proteome</keyword>
<evidence type="ECO:0000313" key="2">
    <source>
        <dbReference type="Proteomes" id="UP000309215"/>
    </source>
</evidence>
<dbReference type="InterPro" id="IPR016039">
    <property type="entry name" value="Thiolase-like"/>
</dbReference>
<dbReference type="SUPFAM" id="SSF53901">
    <property type="entry name" value="Thiolase-like"/>
    <property type="match status" value="2"/>
</dbReference>
<sequence>MSLAIVGGGMVSPIAMTARQHAFFAAAGVPAPSPSPFVRDTGERIDVRYCRWLGAVEPLPSRLMQMAQRAIEEATAALVPEVQVSLLVVTSAPRPGLSTELLADTARAIARQRRLGSMQRYEGEAAFFDALVDGGNTLSKPGSQAVCIVAVDSAVNVDILADAVLRPPSPWARAPLPHSEGAAAVVLMSPPNARRVGIPVIGALRGATTAMGNTRDDNDEPADGVAMTQVLSSMPSTESIAHVFGQSCTDDLRAQDWYFASARESARFGTACVFEGIEDHVGRVGAAAGAMNLVYGLSVLRHETSALRAPSDSFLAWAISPDGTRGIAAVRVGAP</sequence>
<dbReference type="Proteomes" id="UP000309215">
    <property type="component" value="Unassembled WGS sequence"/>
</dbReference>
<accession>A0A4U1JK76</accession>
<organism evidence="1 2">
    <name type="scientific">Polyangium fumosum</name>
    <dbReference type="NCBI Taxonomy" id="889272"/>
    <lineage>
        <taxon>Bacteria</taxon>
        <taxon>Pseudomonadati</taxon>
        <taxon>Myxococcota</taxon>
        <taxon>Polyangia</taxon>
        <taxon>Polyangiales</taxon>
        <taxon>Polyangiaceae</taxon>
        <taxon>Polyangium</taxon>
    </lineage>
</organism>